<protein>
    <recommendedName>
        <fullName evidence="5">Lipoprotein</fullName>
    </recommendedName>
</protein>
<organism evidence="3 4">
    <name type="scientific">Enterococcus canis</name>
    <dbReference type="NCBI Taxonomy" id="214095"/>
    <lineage>
        <taxon>Bacteria</taxon>
        <taxon>Bacillati</taxon>
        <taxon>Bacillota</taxon>
        <taxon>Bacilli</taxon>
        <taxon>Lactobacillales</taxon>
        <taxon>Enterococcaceae</taxon>
        <taxon>Enterococcus</taxon>
    </lineage>
</organism>
<sequence length="286" mass="30357">MKKILLSAAIPLVLLAGCGGGTESSESSATSTTAVSQSESSNSSTSESSRPSSETTTETSSVTQQTQQTQTEQSSATAATTPQQQADTMLDALKSAYPDSLPTRILTADSPEYVSAATTGTKDMANYRILYYAEKEAIGVNDPQLDEKKPIAAFEKKTYATHGEAALAVNQIVDDGGKEVDLGHQITGHQQGAAGSSYISWREGNWMLAVQASNVEGEKPLPLAKDVVAYLEEASLPAPDQDGQINLVVTGSDYESNRVTWQEGRVVYTIQHQEAMAALKMAVSVQ</sequence>
<reference evidence="3 4" key="1">
    <citation type="submission" date="2014-12" db="EMBL/GenBank/DDBJ databases">
        <title>Draft genome sequences of 29 type strains of Enterococci.</title>
        <authorList>
            <person name="Zhong Z."/>
            <person name="Sun Z."/>
            <person name="Liu W."/>
            <person name="Zhang W."/>
            <person name="Zhang H."/>
        </authorList>
    </citation>
    <scope>NUCLEOTIDE SEQUENCE [LARGE SCALE GENOMIC DNA]</scope>
    <source>
        <strain evidence="3 4">DSM 17029</strain>
    </source>
</reference>
<keyword evidence="4" id="KW-1185">Reference proteome</keyword>
<feature type="region of interest" description="Disordered" evidence="1">
    <location>
        <begin position="17"/>
        <end position="84"/>
    </location>
</feature>
<feature type="compositionally biased region" description="Low complexity" evidence="1">
    <location>
        <begin position="23"/>
        <end position="84"/>
    </location>
</feature>
<dbReference type="PROSITE" id="PS51257">
    <property type="entry name" value="PROKAR_LIPOPROTEIN"/>
    <property type="match status" value="1"/>
</dbReference>
<evidence type="ECO:0000313" key="3">
    <source>
        <dbReference type="EMBL" id="OJG19515.1"/>
    </source>
</evidence>
<dbReference type="AlphaFoldDB" id="A0A1L8RII0"/>
<comment type="caution">
    <text evidence="3">The sequence shown here is derived from an EMBL/GenBank/DDBJ whole genome shotgun (WGS) entry which is preliminary data.</text>
</comment>
<name>A0A1L8RII0_9ENTE</name>
<evidence type="ECO:0008006" key="5">
    <source>
        <dbReference type="Google" id="ProtNLM"/>
    </source>
</evidence>
<dbReference type="EMBL" id="JXKH01000002">
    <property type="protein sequence ID" value="OJG19515.1"/>
    <property type="molecule type" value="Genomic_DNA"/>
</dbReference>
<dbReference type="RefSeq" id="WP_067390278.1">
    <property type="nucleotide sequence ID" value="NZ_JXKH01000002.1"/>
</dbReference>
<evidence type="ECO:0000313" key="4">
    <source>
        <dbReference type="Proteomes" id="UP000181884"/>
    </source>
</evidence>
<proteinExistence type="predicted"/>
<evidence type="ECO:0000256" key="1">
    <source>
        <dbReference type="SAM" id="MobiDB-lite"/>
    </source>
</evidence>
<gene>
    <name evidence="3" type="ORF">RU97_GL001086</name>
</gene>
<dbReference type="Proteomes" id="UP000181884">
    <property type="component" value="Unassembled WGS sequence"/>
</dbReference>
<keyword evidence="2" id="KW-0732">Signal</keyword>
<feature type="chain" id="PRO_5038455291" description="Lipoprotein" evidence="2">
    <location>
        <begin position="17"/>
        <end position="286"/>
    </location>
</feature>
<feature type="signal peptide" evidence="2">
    <location>
        <begin position="1"/>
        <end position="16"/>
    </location>
</feature>
<accession>A0A1L8RII0</accession>
<evidence type="ECO:0000256" key="2">
    <source>
        <dbReference type="SAM" id="SignalP"/>
    </source>
</evidence>
<dbReference type="STRING" id="214095.RU97_GL001086"/>